<dbReference type="GeneID" id="55613583"/>
<keyword evidence="2" id="KW-1185">Reference proteome</keyword>
<dbReference type="EMBL" id="MK368614">
    <property type="protein sequence ID" value="QAU04370.1"/>
    <property type="molecule type" value="Genomic_DNA"/>
</dbReference>
<dbReference type="Proteomes" id="UP000320660">
    <property type="component" value="Segment"/>
</dbReference>
<proteinExistence type="predicted"/>
<sequence length="367" mass="43086">MQTLFTGLSSMSNASYSYTNISNLIRMCRFNQEQFKERVLDTSYRLSNEHPLVQLVEFMQIDPSWTSEELEQVISLKKERWASSVKAVGVYGSGRLHQNALYMQGFRELLISLPPQFPFTDYLATNTEDLCPFIPVYSDSTDLDFRPVKDKPSNDPDGKFAIIGIDFSALAVAYWRYLKDANTYGFDPKPHLWLPKFPLMNAQLLGNRLVVLNTLYEHIVTGKEFKDLVSVPRTTYAINSVERLLERTIEKYDELLNRKPMRNLDALVYDLEVYDTLPTPLDNPVVWKNPEQYELYLKSRWVWNFSYMKVLTVLFHYNRVTNTKNGYLQSHVKRWLQQDTRLSTQQIKNPLLEKRFLAMRTELEKRV</sequence>
<dbReference type="KEGG" id="vg:55613583"/>
<accession>A0A513PWP0</accession>
<evidence type="ECO:0000313" key="1">
    <source>
        <dbReference type="EMBL" id="QAU04370.1"/>
    </source>
</evidence>
<reference evidence="1 2" key="1">
    <citation type="submission" date="2019-01" db="EMBL/GenBank/DDBJ databases">
        <authorList>
            <person name="Le T.S."/>
            <person name="Kurtboke I."/>
        </authorList>
    </citation>
    <scope>NUCLEOTIDE SEQUENCE [LARGE SCALE GENOMIC DNA]</scope>
</reference>
<name>A0A513PWP0_9CAUD</name>
<organism evidence="1 2">
    <name type="scientific">Vibrio phage 2 TSL-2019</name>
    <dbReference type="NCBI Taxonomy" id="2508172"/>
    <lineage>
        <taxon>Viruses</taxon>
        <taxon>Duplodnaviria</taxon>
        <taxon>Heunggongvirae</taxon>
        <taxon>Uroviricota</taxon>
        <taxon>Caudoviricetes</taxon>
        <taxon>Chimalliviridae</taxon>
        <taxon>Gorgonvirinae</taxon>
        <taxon>Aphroditevirus</taxon>
        <taxon>Aphroditevirus av2TSL2019</taxon>
    </lineage>
</organism>
<dbReference type="RefSeq" id="YP_009843317.1">
    <property type="nucleotide sequence ID" value="NC_048747.1"/>
</dbReference>
<protein>
    <submittedName>
        <fullName evidence="1">Uncharacterized protein</fullName>
    </submittedName>
</protein>
<evidence type="ECO:0000313" key="2">
    <source>
        <dbReference type="Proteomes" id="UP000320660"/>
    </source>
</evidence>